<keyword evidence="1" id="KW-0969">Cilium</keyword>
<gene>
    <name evidence="1" type="ORF">H8K27_09995</name>
</gene>
<dbReference type="InterPro" id="IPR035924">
    <property type="entry name" value="FlaG-like_sf"/>
</dbReference>
<comment type="caution">
    <text evidence="1">The sequence shown here is derived from an EMBL/GenBank/DDBJ whole genome shotgun (WGS) entry which is preliminary data.</text>
</comment>
<name>A0ABR6YNS2_9BURK</name>
<sequence length="143" mass="14628">MDGVTLSVGNQSGAVVQTSAQAYLAPSDVALSPLPPSPTIAQAVAAAKSVQADSDNTTAASVASQSSDNHTLLKKSAEQLNQNVQPHFGSLQFSVDSGSGKMMLLVIDKETNNLLLQIPSKEALILSETIGSGGSGHLIRESA</sequence>
<protein>
    <submittedName>
        <fullName evidence="1">Flagellar protein FlaG</fullName>
    </submittedName>
</protein>
<dbReference type="Pfam" id="PF03646">
    <property type="entry name" value="FlaG"/>
    <property type="match status" value="1"/>
</dbReference>
<organism evidence="1 2">
    <name type="scientific">Undibacterium griseum</name>
    <dbReference type="NCBI Taxonomy" id="2762295"/>
    <lineage>
        <taxon>Bacteria</taxon>
        <taxon>Pseudomonadati</taxon>
        <taxon>Pseudomonadota</taxon>
        <taxon>Betaproteobacteria</taxon>
        <taxon>Burkholderiales</taxon>
        <taxon>Oxalobacteraceae</taxon>
        <taxon>Undibacterium</taxon>
    </lineage>
</organism>
<reference evidence="1 2" key="1">
    <citation type="submission" date="2020-08" db="EMBL/GenBank/DDBJ databases">
        <title>Novel species isolated from subtropical streams in China.</title>
        <authorList>
            <person name="Lu H."/>
        </authorList>
    </citation>
    <scope>NUCLEOTIDE SEQUENCE [LARGE SCALE GENOMIC DNA]</scope>
    <source>
        <strain evidence="1 2">FT31W</strain>
    </source>
</reference>
<dbReference type="Proteomes" id="UP000613113">
    <property type="component" value="Unassembled WGS sequence"/>
</dbReference>
<evidence type="ECO:0000313" key="1">
    <source>
        <dbReference type="EMBL" id="MBC3885459.1"/>
    </source>
</evidence>
<dbReference type="InterPro" id="IPR005186">
    <property type="entry name" value="FlaG"/>
</dbReference>
<dbReference type="EMBL" id="JACOGC010000003">
    <property type="protein sequence ID" value="MBC3885459.1"/>
    <property type="molecule type" value="Genomic_DNA"/>
</dbReference>
<dbReference type="RefSeq" id="WP_186863020.1">
    <property type="nucleotide sequence ID" value="NZ_JACOGC010000003.1"/>
</dbReference>
<proteinExistence type="predicted"/>
<keyword evidence="2" id="KW-1185">Reference proteome</keyword>
<evidence type="ECO:0000313" key="2">
    <source>
        <dbReference type="Proteomes" id="UP000613113"/>
    </source>
</evidence>
<dbReference type="Gene3D" id="3.30.160.170">
    <property type="entry name" value="FlaG-like"/>
    <property type="match status" value="1"/>
</dbReference>
<dbReference type="SUPFAM" id="SSF160214">
    <property type="entry name" value="FlaG-like"/>
    <property type="match status" value="1"/>
</dbReference>
<keyword evidence="1" id="KW-0966">Cell projection</keyword>
<keyword evidence="1" id="KW-0282">Flagellum</keyword>
<accession>A0ABR6YNS2</accession>